<feature type="transmembrane region" description="Helical" evidence="9">
    <location>
        <begin position="386"/>
        <end position="407"/>
    </location>
</feature>
<keyword evidence="6 9" id="KW-1133">Transmembrane helix</keyword>
<protein>
    <submittedName>
        <fullName evidence="10">Type IV secretion system protein VirB6</fullName>
    </submittedName>
</protein>
<feature type="transmembrane region" description="Helical" evidence="9">
    <location>
        <begin position="741"/>
        <end position="759"/>
    </location>
</feature>
<feature type="region of interest" description="Disordered" evidence="8">
    <location>
        <begin position="806"/>
        <end position="826"/>
    </location>
</feature>
<feature type="transmembrane region" description="Helical" evidence="9">
    <location>
        <begin position="710"/>
        <end position="729"/>
    </location>
</feature>
<keyword evidence="7 9" id="KW-0472">Membrane</keyword>
<feature type="compositionally biased region" description="Polar residues" evidence="8">
    <location>
        <begin position="1078"/>
        <end position="1088"/>
    </location>
</feature>
<gene>
    <name evidence="10" type="ORF">Trichorick_00389</name>
</gene>
<keyword evidence="11" id="KW-1185">Reference proteome</keyword>
<feature type="compositionally biased region" description="Polar residues" evidence="8">
    <location>
        <begin position="1028"/>
        <end position="1052"/>
    </location>
</feature>
<feature type="compositionally biased region" description="Polar residues" evidence="8">
    <location>
        <begin position="890"/>
        <end position="907"/>
    </location>
</feature>
<organism evidence="10 11">
    <name type="scientific">Candidatus Trichorickettsia mobilis</name>
    <dbReference type="NCBI Taxonomy" id="1346319"/>
    <lineage>
        <taxon>Bacteria</taxon>
        <taxon>Pseudomonadati</taxon>
        <taxon>Pseudomonadota</taxon>
        <taxon>Alphaproteobacteria</taxon>
        <taxon>Rickettsiales</taxon>
        <taxon>Rickettsiaceae</taxon>
        <taxon>Rickettsieae</taxon>
        <taxon>Candidatus Trichorickettsia</taxon>
    </lineage>
</organism>
<feature type="region of interest" description="Disordered" evidence="8">
    <location>
        <begin position="843"/>
        <end position="916"/>
    </location>
</feature>
<evidence type="ECO:0000256" key="4">
    <source>
        <dbReference type="ARBA" id="ARBA00022692"/>
    </source>
</evidence>
<keyword evidence="3" id="KW-1003">Cell membrane</keyword>
<feature type="region of interest" description="Disordered" evidence="8">
    <location>
        <begin position="149"/>
        <end position="170"/>
    </location>
</feature>
<feature type="transmembrane region" description="Helical" evidence="9">
    <location>
        <begin position="50"/>
        <end position="70"/>
    </location>
</feature>
<evidence type="ECO:0000256" key="2">
    <source>
        <dbReference type="ARBA" id="ARBA00007802"/>
    </source>
</evidence>
<feature type="transmembrane region" description="Helical" evidence="9">
    <location>
        <begin position="533"/>
        <end position="558"/>
    </location>
</feature>
<comment type="subcellular location">
    <subcellularLocation>
        <location evidence="1">Cell membrane</location>
        <topology evidence="1">Multi-pass membrane protein</topology>
    </subcellularLocation>
</comment>
<evidence type="ECO:0000256" key="1">
    <source>
        <dbReference type="ARBA" id="ARBA00004651"/>
    </source>
</evidence>
<evidence type="ECO:0000256" key="7">
    <source>
        <dbReference type="ARBA" id="ARBA00023136"/>
    </source>
</evidence>
<feature type="compositionally biased region" description="Basic and acidic residues" evidence="8">
    <location>
        <begin position="151"/>
        <end position="165"/>
    </location>
</feature>
<evidence type="ECO:0000313" key="10">
    <source>
        <dbReference type="EMBL" id="WPY00511.1"/>
    </source>
</evidence>
<feature type="transmembrane region" description="Helical" evidence="9">
    <location>
        <begin position="413"/>
        <end position="432"/>
    </location>
</feature>
<reference evidence="10 11" key="1">
    <citation type="submission" date="2022-10" db="EMBL/GenBank/DDBJ databases">
        <title>Host association and intracellularity evolved multiple times independently in the Rickettsiales.</title>
        <authorList>
            <person name="Castelli M."/>
            <person name="Nardi T."/>
            <person name="Gammuto L."/>
            <person name="Bellinzona G."/>
            <person name="Sabaneyeva E."/>
            <person name="Potekhin A."/>
            <person name="Serra V."/>
            <person name="Petroni G."/>
            <person name="Sassera D."/>
        </authorList>
    </citation>
    <scope>NUCLEOTIDE SEQUENCE [LARGE SCALE GENOMIC DNA]</scope>
    <source>
        <strain evidence="10 11">Kr 154-4</strain>
    </source>
</reference>
<feature type="compositionally biased region" description="Gly residues" evidence="8">
    <location>
        <begin position="843"/>
        <end position="856"/>
    </location>
</feature>
<feature type="compositionally biased region" description="Gly residues" evidence="8">
    <location>
        <begin position="876"/>
        <end position="886"/>
    </location>
</feature>
<dbReference type="Pfam" id="PF04610">
    <property type="entry name" value="TrbL"/>
    <property type="match status" value="1"/>
</dbReference>
<keyword evidence="4 9" id="KW-0812">Transmembrane</keyword>
<sequence>MTIRDIIDLLYKLILSLNKCSLLYILGCLSQFFIRISHLFMSYARGLVQLVYSGLSRIVSVLLIIAVVNFSNVQKADAKDIMDSIIDVLTGLTCETQGVGDLLRSEFSHTCIPASFFSFMVANILSPGLYANSVLRLKINDQEMFPGACERPNRIDPRLSRDSTDTSKPLDPNTKLKLSFAVCSNTKLAVVRVKAVAKSAIAIASSMFTGKSPWDDIKKSWDFPKEDYHEMFRSTEEGDSGNMIDIGLVPWFPWKVIRENDRLCVATMAFSGWIPVGCKYIKEPYPQSIYASFMDLNQSGSLYSAEDDMALMKCSNTGGCYQRAYNNSRTAVIISGPLIECIREMATRLLASSDVCTFDDINSVVNSSKRETSSFFKFQQNMHKTVTAFLTIYVIFFGFKILLTGNVPPKAEFVNFVVKVIFVTYFSVGINIQPYSNSDYGKLDGMIQWAFPFLLGGMNQMASWIMNASPSELCKFDMSYAKGLEHLALWDALDCRVSHYLGLDFIQTMIVENQARNHDFVNFDFFSFSVPPYYYLLIPAVITGNMTLVSLALMYPLLVISVGAYMVNATVICMISIVILGVLAPLFVPMLLFQYTRGYFDGWVKLMISFMLQPMVVTTFMVTMFSVYDFGFYGSCRYDSKDLKSDQRQTRIFYVSNNWASYDGGEDGDEAKGCKNSLGFMLNNPIAAMYDFGKSSVKEMAKPQSSTDDFMAKFQFLSAITFSPAMFFISPKVLFEKIKDLVLALITACFTLYLMYHFSAQLSEFAADMTEGVSLSAVAIKPQAIFKAGMKALSAAGGAMKGVGGAGKAGAGRAGDKIGGNVGGGEGAGDKIGGNVGGGGGAGDKIGGNVGDGGGSSNSSSGGNGSTNKKVDGETEGGSGVGGSSGAGFQNANRSSGGEIQQQNISVADTGPMRKLETPEVRENLEKFFSDRNIDTNNLTGFSKAEFSRYVAFSSEEKKFAKVKSVYEAMLRNTMNNDKMNGHQEAYAKNIESMFSGTQKAEIAKINASVLSELKPEQKRGGGVVKPQTGQDVKSTKQPTQNSSQDMNSNVNIGGGAMELFGSVQRTEGSIDEKLKQFSNLNDTNNADSVDKKSSSVPEKEVPTRDDTSSTKNTIDRDTTTESKAPKSQENQDREEKEDLNQPKESNINQGEGGDKT</sequence>
<evidence type="ECO:0000313" key="11">
    <source>
        <dbReference type="Proteomes" id="UP001326613"/>
    </source>
</evidence>
<feature type="transmembrane region" description="Helical" evidence="9">
    <location>
        <begin position="604"/>
        <end position="628"/>
    </location>
</feature>
<name>A0ABZ0USB0_9RICK</name>
<dbReference type="InterPro" id="IPR007688">
    <property type="entry name" value="Conjugal_tfr_TrbL/VirB6"/>
</dbReference>
<evidence type="ECO:0000256" key="5">
    <source>
        <dbReference type="ARBA" id="ARBA00022729"/>
    </source>
</evidence>
<feature type="region of interest" description="Disordered" evidence="8">
    <location>
        <begin position="1014"/>
        <end position="1056"/>
    </location>
</feature>
<dbReference type="Proteomes" id="UP001326613">
    <property type="component" value="Chromosome"/>
</dbReference>
<feature type="compositionally biased region" description="Basic and acidic residues" evidence="8">
    <location>
        <begin position="1089"/>
        <end position="1142"/>
    </location>
</feature>
<feature type="transmembrane region" description="Helical" evidence="9">
    <location>
        <begin position="564"/>
        <end position="592"/>
    </location>
</feature>
<comment type="similarity">
    <text evidence="2">Belongs to the TrbL/VirB6 family.</text>
</comment>
<feature type="region of interest" description="Disordered" evidence="8">
    <location>
        <begin position="1078"/>
        <end position="1157"/>
    </location>
</feature>
<evidence type="ECO:0000256" key="6">
    <source>
        <dbReference type="ARBA" id="ARBA00022989"/>
    </source>
</evidence>
<dbReference type="EMBL" id="CP112932">
    <property type="protein sequence ID" value="WPY00511.1"/>
    <property type="molecule type" value="Genomic_DNA"/>
</dbReference>
<keyword evidence="5" id="KW-0732">Signal</keyword>
<evidence type="ECO:0000256" key="8">
    <source>
        <dbReference type="SAM" id="MobiDB-lite"/>
    </source>
</evidence>
<feature type="transmembrane region" description="Helical" evidence="9">
    <location>
        <begin position="21"/>
        <end position="44"/>
    </location>
</feature>
<evidence type="ECO:0000256" key="3">
    <source>
        <dbReference type="ARBA" id="ARBA00022475"/>
    </source>
</evidence>
<evidence type="ECO:0000256" key="9">
    <source>
        <dbReference type="SAM" id="Phobius"/>
    </source>
</evidence>
<proteinExistence type="inferred from homology"/>
<accession>A0ABZ0USB0</accession>